<accession>A0ABP4W7B6</accession>
<protein>
    <submittedName>
        <fullName evidence="2">Uncharacterized protein</fullName>
    </submittedName>
</protein>
<keyword evidence="3" id="KW-1185">Reference proteome</keyword>
<feature type="region of interest" description="Disordered" evidence="1">
    <location>
        <begin position="68"/>
        <end position="121"/>
    </location>
</feature>
<organism evidence="2 3">
    <name type="scientific">Nostocoides vanveenii</name>
    <dbReference type="NCBI Taxonomy" id="330835"/>
    <lineage>
        <taxon>Bacteria</taxon>
        <taxon>Bacillati</taxon>
        <taxon>Actinomycetota</taxon>
        <taxon>Actinomycetes</taxon>
        <taxon>Micrococcales</taxon>
        <taxon>Intrasporangiaceae</taxon>
        <taxon>Nostocoides</taxon>
    </lineage>
</organism>
<evidence type="ECO:0000313" key="3">
    <source>
        <dbReference type="Proteomes" id="UP001501475"/>
    </source>
</evidence>
<gene>
    <name evidence="2" type="ORF">GCM10009810_05010</name>
</gene>
<sequence>MLLFLPYQHLEARVLSAVHAAGHPITLAQARVFARVDAAGSRLTTLARSAQVAKQTAGYLVDQLEEEAGSGSTLLSSNSVTTRGRRAHSSPGTRLRSHSSLRPRTRLRSHSSLRPRTGRRT</sequence>
<reference evidence="3" key="1">
    <citation type="journal article" date="2019" name="Int. J. Syst. Evol. Microbiol.">
        <title>The Global Catalogue of Microorganisms (GCM) 10K type strain sequencing project: providing services to taxonomists for standard genome sequencing and annotation.</title>
        <authorList>
            <consortium name="The Broad Institute Genomics Platform"/>
            <consortium name="The Broad Institute Genome Sequencing Center for Infectious Disease"/>
            <person name="Wu L."/>
            <person name="Ma J."/>
        </authorList>
    </citation>
    <scope>NUCLEOTIDE SEQUENCE [LARGE SCALE GENOMIC DNA]</scope>
    <source>
        <strain evidence="3">JCM 15591</strain>
    </source>
</reference>
<dbReference type="EMBL" id="BAAAPN010000014">
    <property type="protein sequence ID" value="GAA1747395.1"/>
    <property type="molecule type" value="Genomic_DNA"/>
</dbReference>
<evidence type="ECO:0000313" key="2">
    <source>
        <dbReference type="EMBL" id="GAA1747395.1"/>
    </source>
</evidence>
<comment type="caution">
    <text evidence="2">The sequence shown here is derived from an EMBL/GenBank/DDBJ whole genome shotgun (WGS) entry which is preliminary data.</text>
</comment>
<feature type="compositionally biased region" description="Basic residues" evidence="1">
    <location>
        <begin position="95"/>
        <end position="121"/>
    </location>
</feature>
<evidence type="ECO:0000256" key="1">
    <source>
        <dbReference type="SAM" id="MobiDB-lite"/>
    </source>
</evidence>
<name>A0ABP4W7B6_9MICO</name>
<dbReference type="Proteomes" id="UP001501475">
    <property type="component" value="Unassembled WGS sequence"/>
</dbReference>
<feature type="compositionally biased region" description="Polar residues" evidence="1">
    <location>
        <begin position="70"/>
        <end position="82"/>
    </location>
</feature>
<proteinExistence type="predicted"/>
<dbReference type="Gene3D" id="1.10.10.10">
    <property type="entry name" value="Winged helix-like DNA-binding domain superfamily/Winged helix DNA-binding domain"/>
    <property type="match status" value="1"/>
</dbReference>
<dbReference type="InterPro" id="IPR036388">
    <property type="entry name" value="WH-like_DNA-bd_sf"/>
</dbReference>